<keyword evidence="1" id="KW-0812">Transmembrane</keyword>
<keyword evidence="3" id="KW-1185">Reference proteome</keyword>
<keyword evidence="1" id="KW-1133">Transmembrane helix</keyword>
<sequence length="417" mass="48189">MFTKRKKNRPHPFQNNTESRFITPKCQEKEIVTESRAKVNFSSLNIFKVIFIFFSLTGIEAFCHSKIADLNGFKVNRSESLKYRLTLIIQNGSKYIVYTGLCTKVLLGIVMILYEDLTKCLTRIFIVLLTLLFYTSVYRKRQAMLQMTINLSQTLKVVADCSPNIKTYSFIAYLIMMQILILIWTTLRYLSEDYMNVIQKITSDSLSHTMYYSNLLLGIIFTIASTVTCIVLSLFSMYYSLTCNFIRVLLKHVLERMEGDFFPGDLENIFLAYGDIARYMRSMDEHFSMPVFFTVFFTMTGLFWGGYRIAFHSGITKMYFLSLIIPLIFYLSIQLMIMVSASSTNELANEVRCVIQCLPYGNPPQDPKRIFKLKKDLNRDNSLTLWKVYVMDRSLVITSIGTLLTYGILIGTLGKST</sequence>
<feature type="transmembrane region" description="Helical" evidence="1">
    <location>
        <begin position="170"/>
        <end position="190"/>
    </location>
</feature>
<organism evidence="2 3">
    <name type="scientific">Trichonephila inaurata madagascariensis</name>
    <dbReference type="NCBI Taxonomy" id="2747483"/>
    <lineage>
        <taxon>Eukaryota</taxon>
        <taxon>Metazoa</taxon>
        <taxon>Ecdysozoa</taxon>
        <taxon>Arthropoda</taxon>
        <taxon>Chelicerata</taxon>
        <taxon>Arachnida</taxon>
        <taxon>Araneae</taxon>
        <taxon>Araneomorphae</taxon>
        <taxon>Entelegynae</taxon>
        <taxon>Araneoidea</taxon>
        <taxon>Nephilidae</taxon>
        <taxon>Trichonephila</taxon>
        <taxon>Trichonephila inaurata</taxon>
    </lineage>
</organism>
<dbReference type="AlphaFoldDB" id="A0A8X6Y789"/>
<evidence type="ECO:0000313" key="2">
    <source>
        <dbReference type="EMBL" id="GFY66998.1"/>
    </source>
</evidence>
<protein>
    <submittedName>
        <fullName evidence="2">Uncharacterized protein</fullName>
    </submittedName>
</protein>
<comment type="caution">
    <text evidence="2">The sequence shown here is derived from an EMBL/GenBank/DDBJ whole genome shotgun (WGS) entry which is preliminary data.</text>
</comment>
<evidence type="ECO:0000313" key="3">
    <source>
        <dbReference type="Proteomes" id="UP000886998"/>
    </source>
</evidence>
<proteinExistence type="predicted"/>
<reference evidence="2" key="1">
    <citation type="submission" date="2020-08" db="EMBL/GenBank/DDBJ databases">
        <title>Multicomponent nature underlies the extraordinary mechanical properties of spider dragline silk.</title>
        <authorList>
            <person name="Kono N."/>
            <person name="Nakamura H."/>
            <person name="Mori M."/>
            <person name="Yoshida Y."/>
            <person name="Ohtoshi R."/>
            <person name="Malay A.D."/>
            <person name="Moran D.A.P."/>
            <person name="Tomita M."/>
            <person name="Numata K."/>
            <person name="Arakawa K."/>
        </authorList>
    </citation>
    <scope>NUCLEOTIDE SEQUENCE</scope>
</reference>
<accession>A0A8X6Y789</accession>
<name>A0A8X6Y789_9ARAC</name>
<feature type="transmembrane region" description="Helical" evidence="1">
    <location>
        <begin position="395"/>
        <end position="414"/>
    </location>
</feature>
<keyword evidence="1" id="KW-0472">Membrane</keyword>
<feature type="transmembrane region" description="Helical" evidence="1">
    <location>
        <begin position="95"/>
        <end position="114"/>
    </location>
</feature>
<dbReference type="Proteomes" id="UP000886998">
    <property type="component" value="Unassembled WGS sequence"/>
</dbReference>
<evidence type="ECO:0000256" key="1">
    <source>
        <dbReference type="SAM" id="Phobius"/>
    </source>
</evidence>
<feature type="transmembrane region" description="Helical" evidence="1">
    <location>
        <begin position="121"/>
        <end position="138"/>
    </location>
</feature>
<feature type="transmembrane region" description="Helical" evidence="1">
    <location>
        <begin position="211"/>
        <end position="239"/>
    </location>
</feature>
<feature type="transmembrane region" description="Helical" evidence="1">
    <location>
        <begin position="287"/>
        <end position="307"/>
    </location>
</feature>
<feature type="transmembrane region" description="Helical" evidence="1">
    <location>
        <begin position="319"/>
        <end position="341"/>
    </location>
</feature>
<dbReference type="EMBL" id="BMAV01016314">
    <property type="protein sequence ID" value="GFY66998.1"/>
    <property type="molecule type" value="Genomic_DNA"/>
</dbReference>
<gene>
    <name evidence="2" type="primary">AVEN_142582_1</name>
    <name evidence="2" type="ORF">TNIN_291981</name>
</gene>
<feature type="transmembrane region" description="Helical" evidence="1">
    <location>
        <begin position="46"/>
        <end position="67"/>
    </location>
</feature>